<name>A0A4C1UF33_EUMVA</name>
<keyword evidence="4" id="KW-1185">Reference proteome</keyword>
<evidence type="ECO:0000259" key="2">
    <source>
        <dbReference type="PROSITE" id="PS50041"/>
    </source>
</evidence>
<dbReference type="AlphaFoldDB" id="A0A4C1UF33"/>
<comment type="caution">
    <text evidence="3">The sequence shown here is derived from an EMBL/GenBank/DDBJ whole genome shotgun (WGS) entry which is preliminary data.</text>
</comment>
<dbReference type="CDD" id="cd00037">
    <property type="entry name" value="CLECT"/>
    <property type="match status" value="2"/>
</dbReference>
<dbReference type="InterPro" id="IPR001304">
    <property type="entry name" value="C-type_lectin-like"/>
</dbReference>
<feature type="domain" description="C-type lectin" evidence="2">
    <location>
        <begin position="105"/>
        <end position="219"/>
    </location>
</feature>
<dbReference type="InterPro" id="IPR050111">
    <property type="entry name" value="C-type_lectin/snaclec_domain"/>
</dbReference>
<dbReference type="InterPro" id="IPR018378">
    <property type="entry name" value="C-type_lectin_CS"/>
</dbReference>
<dbReference type="Proteomes" id="UP000299102">
    <property type="component" value="Unassembled WGS sequence"/>
</dbReference>
<sequence length="322" mass="36937">MTRRLRLFLRSSSITSGKQIVVYQSLFTARQFSKATVATCLVLLIKRSNYLLRSTSLAYHFGWFRVNSTDLYGRLLLCFGVISVEAQNQQFRKDYKYLAETQSFYKIHTIHRTWKDAKNRCALEGAKLFYPVDQEEANAVIALWNTTQPSLHWIYIGVSDLLSKYVFETIDGTPIDDVYNHWSPGEPNDADGVEDCVVFGRTGVLNDDACHKRFPFICKKRQDAIQWNVFCDMPYPSYFYNAELGKCYKFHLNPLNWTTAYGVCAAELSYLTIINSDKEADFLVQMTAAADKDNVSGNYMRGVVALGFHNRDQEGWKTSKGK</sequence>
<proteinExistence type="predicted"/>
<reference evidence="3 4" key="1">
    <citation type="journal article" date="2019" name="Commun. Biol.">
        <title>The bagworm genome reveals a unique fibroin gene that provides high tensile strength.</title>
        <authorList>
            <person name="Kono N."/>
            <person name="Nakamura H."/>
            <person name="Ohtoshi R."/>
            <person name="Tomita M."/>
            <person name="Numata K."/>
            <person name="Arakawa K."/>
        </authorList>
    </citation>
    <scope>NUCLEOTIDE SEQUENCE [LARGE SCALE GENOMIC DNA]</scope>
</reference>
<evidence type="ECO:0000313" key="4">
    <source>
        <dbReference type="Proteomes" id="UP000299102"/>
    </source>
</evidence>
<dbReference type="PANTHER" id="PTHR22803">
    <property type="entry name" value="MANNOSE, PHOSPHOLIPASE, LECTIN RECEPTOR RELATED"/>
    <property type="match status" value="1"/>
</dbReference>
<evidence type="ECO:0000313" key="3">
    <source>
        <dbReference type="EMBL" id="GBP24740.1"/>
    </source>
</evidence>
<dbReference type="STRING" id="151549.A0A4C1UF33"/>
<keyword evidence="1" id="KW-1015">Disulfide bond</keyword>
<dbReference type="InterPro" id="IPR016186">
    <property type="entry name" value="C-type_lectin-like/link_sf"/>
</dbReference>
<accession>A0A4C1UF33</accession>
<dbReference type="InterPro" id="IPR016187">
    <property type="entry name" value="CTDL_fold"/>
</dbReference>
<dbReference type="EMBL" id="BGZK01000165">
    <property type="protein sequence ID" value="GBP24740.1"/>
    <property type="molecule type" value="Genomic_DNA"/>
</dbReference>
<dbReference type="PROSITE" id="PS00615">
    <property type="entry name" value="C_TYPE_LECTIN_1"/>
    <property type="match status" value="1"/>
</dbReference>
<dbReference type="Pfam" id="PF00059">
    <property type="entry name" value="Lectin_C"/>
    <property type="match status" value="1"/>
</dbReference>
<dbReference type="SMART" id="SM00034">
    <property type="entry name" value="CLECT"/>
    <property type="match status" value="1"/>
</dbReference>
<dbReference type="SUPFAM" id="SSF56436">
    <property type="entry name" value="C-type lectin-like"/>
    <property type="match status" value="2"/>
</dbReference>
<evidence type="ECO:0000256" key="1">
    <source>
        <dbReference type="ARBA" id="ARBA00023157"/>
    </source>
</evidence>
<dbReference type="OrthoDB" id="538816at2759"/>
<organism evidence="3 4">
    <name type="scientific">Eumeta variegata</name>
    <name type="common">Bagworm moth</name>
    <name type="synonym">Eumeta japonica</name>
    <dbReference type="NCBI Taxonomy" id="151549"/>
    <lineage>
        <taxon>Eukaryota</taxon>
        <taxon>Metazoa</taxon>
        <taxon>Ecdysozoa</taxon>
        <taxon>Arthropoda</taxon>
        <taxon>Hexapoda</taxon>
        <taxon>Insecta</taxon>
        <taxon>Pterygota</taxon>
        <taxon>Neoptera</taxon>
        <taxon>Endopterygota</taxon>
        <taxon>Lepidoptera</taxon>
        <taxon>Glossata</taxon>
        <taxon>Ditrysia</taxon>
        <taxon>Tineoidea</taxon>
        <taxon>Psychidae</taxon>
        <taxon>Oiketicinae</taxon>
        <taxon>Eumeta</taxon>
    </lineage>
</organism>
<protein>
    <submittedName>
        <fullName evidence="3">Collectin-10</fullName>
    </submittedName>
</protein>
<dbReference type="PROSITE" id="PS50041">
    <property type="entry name" value="C_TYPE_LECTIN_2"/>
    <property type="match status" value="1"/>
</dbReference>
<dbReference type="Gene3D" id="3.10.100.10">
    <property type="entry name" value="Mannose-Binding Protein A, subunit A"/>
    <property type="match status" value="2"/>
</dbReference>
<gene>
    <name evidence="3" type="primary">colec10</name>
    <name evidence="3" type="ORF">EVAR_79587_1</name>
</gene>